<sequence>MRPLSKYAKELESNSTEDEGNERFRSTIEFPAFLLHVLRIMKGDEVEDEGLLDDKRLIKSFDDAVNNVPDAKADWVRSFAFMLLKCRNLFDGFILKRQFTANIGDDGDWSLQRLKKGGGDKKPTPTYIHVFSASNGSLEEDGSADPHTRDVLLLQSMLRITYTSPRTMHWITKVLRWLSVKAPRDVKHADLADLLKGYARSKVKETFSFEKDQQPQGFGISRIVFSYLDYLLLSDSSKRDFKFQFRTSIEHFYPQHPDKEQSGAVVSGSSLNLLGNLALVSVSANSNSAIASPEQRPKTSRIQLNFKVPSSREWRKSPEIQTGTISR</sequence>
<proteinExistence type="predicted"/>
<dbReference type="Proteomes" id="UP000507695">
    <property type="component" value="Unassembled WGS sequence"/>
</dbReference>
<dbReference type="AlphaFoldDB" id="A0A4P0XKV2"/>
<name>A0A4P0XKV2_KLEPN</name>
<dbReference type="Pfam" id="PF07510">
    <property type="entry name" value="GmrSD_C"/>
    <property type="match status" value="1"/>
</dbReference>
<feature type="domain" description="GmrSD restriction endonucleases C-terminal" evidence="2">
    <location>
        <begin position="221"/>
        <end position="295"/>
    </location>
</feature>
<reference evidence="3" key="1">
    <citation type="submission" date="2019-04" db="EMBL/GenBank/DDBJ databases">
        <authorList>
            <consortium name="Pathogen Informatics"/>
        </authorList>
    </citation>
    <scope>NUCLEOTIDE SEQUENCE</scope>
    <source>
        <strain evidence="3">NCTC9183</strain>
    </source>
</reference>
<accession>A0A4P0XKV2</accession>
<organism evidence="3">
    <name type="scientific">Klebsiella pneumoniae</name>
    <dbReference type="NCBI Taxonomy" id="573"/>
    <lineage>
        <taxon>Bacteria</taxon>
        <taxon>Pseudomonadati</taxon>
        <taxon>Pseudomonadota</taxon>
        <taxon>Gammaproteobacteria</taxon>
        <taxon>Enterobacterales</taxon>
        <taxon>Enterobacteriaceae</taxon>
        <taxon>Klebsiella/Raoultella group</taxon>
        <taxon>Klebsiella</taxon>
        <taxon>Klebsiella pneumoniae complex</taxon>
    </lineage>
</organism>
<dbReference type="EMBL" id="CABDVL010000001">
    <property type="protein sequence ID" value="VTM47514.1"/>
    <property type="molecule type" value="Genomic_DNA"/>
</dbReference>
<protein>
    <recommendedName>
        <fullName evidence="2">GmrSD restriction endonucleases C-terminal domain-containing protein</fullName>
    </recommendedName>
</protein>
<evidence type="ECO:0000313" key="3">
    <source>
        <dbReference type="EMBL" id="VTM47514.1"/>
    </source>
</evidence>
<evidence type="ECO:0000256" key="1">
    <source>
        <dbReference type="SAM" id="MobiDB-lite"/>
    </source>
</evidence>
<dbReference type="InterPro" id="IPR011089">
    <property type="entry name" value="GmrSD_C"/>
</dbReference>
<evidence type="ECO:0000259" key="2">
    <source>
        <dbReference type="Pfam" id="PF07510"/>
    </source>
</evidence>
<feature type="region of interest" description="Disordered" evidence="1">
    <location>
        <begin position="1"/>
        <end position="22"/>
    </location>
</feature>
<gene>
    <name evidence="3" type="ORF">NCTC9183_00174</name>
</gene>